<sequence length="97" mass="10642">MATYAEWDGLYEAAYDTPGDLSGLACPNCGHHALRLVYTGDLDQMIGWGTFSCDNCRQGISVSRAVVPEGAILRDRHLPLEQREPRTPGDVQLVPPE</sequence>
<dbReference type="RefSeq" id="WP_203848443.1">
    <property type="nucleotide sequence ID" value="NZ_BAAAVW010000015.1"/>
</dbReference>
<name>A0A919U8L0_9ACTN</name>
<keyword evidence="3" id="KW-1185">Reference proteome</keyword>
<evidence type="ECO:0000313" key="3">
    <source>
        <dbReference type="Proteomes" id="UP000660611"/>
    </source>
</evidence>
<dbReference type="EMBL" id="BONQ01000076">
    <property type="protein sequence ID" value="GIG46674.1"/>
    <property type="molecule type" value="Genomic_DNA"/>
</dbReference>
<accession>A0A919U8L0</accession>
<dbReference type="Proteomes" id="UP000660611">
    <property type="component" value="Unassembled WGS sequence"/>
</dbReference>
<feature type="compositionally biased region" description="Basic and acidic residues" evidence="1">
    <location>
        <begin position="77"/>
        <end position="87"/>
    </location>
</feature>
<protein>
    <submittedName>
        <fullName evidence="2">Uncharacterized protein</fullName>
    </submittedName>
</protein>
<evidence type="ECO:0000313" key="2">
    <source>
        <dbReference type="EMBL" id="GIG46674.1"/>
    </source>
</evidence>
<reference evidence="2" key="1">
    <citation type="submission" date="2021-01" db="EMBL/GenBank/DDBJ databases">
        <title>Whole genome shotgun sequence of Dactylosporangium siamense NBRC 106093.</title>
        <authorList>
            <person name="Komaki H."/>
            <person name="Tamura T."/>
        </authorList>
    </citation>
    <scope>NUCLEOTIDE SEQUENCE</scope>
    <source>
        <strain evidence="2">NBRC 106093</strain>
    </source>
</reference>
<evidence type="ECO:0000256" key="1">
    <source>
        <dbReference type="SAM" id="MobiDB-lite"/>
    </source>
</evidence>
<organism evidence="2 3">
    <name type="scientific">Dactylosporangium siamense</name>
    <dbReference type="NCBI Taxonomy" id="685454"/>
    <lineage>
        <taxon>Bacteria</taxon>
        <taxon>Bacillati</taxon>
        <taxon>Actinomycetota</taxon>
        <taxon>Actinomycetes</taxon>
        <taxon>Micromonosporales</taxon>
        <taxon>Micromonosporaceae</taxon>
        <taxon>Dactylosporangium</taxon>
    </lineage>
</organism>
<proteinExistence type="predicted"/>
<gene>
    <name evidence="2" type="ORF">Dsi01nite_047150</name>
</gene>
<feature type="region of interest" description="Disordered" evidence="1">
    <location>
        <begin position="77"/>
        <end position="97"/>
    </location>
</feature>
<comment type="caution">
    <text evidence="2">The sequence shown here is derived from an EMBL/GenBank/DDBJ whole genome shotgun (WGS) entry which is preliminary data.</text>
</comment>
<dbReference type="AlphaFoldDB" id="A0A919U8L0"/>